<protein>
    <submittedName>
        <fullName evidence="1">Uncharacterized protein</fullName>
    </submittedName>
</protein>
<dbReference type="Proteomes" id="UP000241848">
    <property type="component" value="Unassembled WGS sequence"/>
</dbReference>
<organism evidence="1 2">
    <name type="scientific">Sulfobacillus acidophilus</name>
    <dbReference type="NCBI Taxonomy" id="53633"/>
    <lineage>
        <taxon>Bacteria</taxon>
        <taxon>Bacillati</taxon>
        <taxon>Bacillota</taxon>
        <taxon>Clostridia</taxon>
        <taxon>Eubacteriales</taxon>
        <taxon>Clostridiales Family XVII. Incertae Sedis</taxon>
        <taxon>Sulfobacillus</taxon>
    </lineage>
</organism>
<proteinExistence type="predicted"/>
<reference evidence="1 2" key="1">
    <citation type="journal article" date="2014" name="BMC Genomics">
        <title>Comparison of environmental and isolate Sulfobacillus genomes reveals diverse carbon, sulfur, nitrogen, and hydrogen metabolisms.</title>
        <authorList>
            <person name="Justice N.B."/>
            <person name="Norman A."/>
            <person name="Brown C.T."/>
            <person name="Singh A."/>
            <person name="Thomas B.C."/>
            <person name="Banfield J.F."/>
        </authorList>
    </citation>
    <scope>NUCLEOTIDE SEQUENCE [LARGE SCALE GENOMIC DNA]</scope>
    <source>
        <strain evidence="1">AMDSBA3</strain>
    </source>
</reference>
<evidence type="ECO:0000313" key="2">
    <source>
        <dbReference type="Proteomes" id="UP000241848"/>
    </source>
</evidence>
<comment type="caution">
    <text evidence="1">The sequence shown here is derived from an EMBL/GenBank/DDBJ whole genome shotgun (WGS) entry which is preliminary data.</text>
</comment>
<accession>A0A2T2WNX5</accession>
<evidence type="ECO:0000313" key="1">
    <source>
        <dbReference type="EMBL" id="PSR23955.1"/>
    </source>
</evidence>
<dbReference type="AlphaFoldDB" id="A0A2T2WNX5"/>
<sequence length="188" mass="21576">MKTGWDRYSQETRYLLDVVSFAVHLAAPQNRVIGVHAAARELFLDLQDRLSPQYSLLWEKDPVSTKSGVIHLLSWESGLSELHLSTADFVVLAMRNRCSFKSLKYGKRPSESLVKALRLLRRDGFRVQSWGVYAPGQLAWYEIALTVRRLNRHDLAFYLSDRGDLSPVVHGGWWARWANYGVLMGVRD</sequence>
<name>A0A2T2WNX5_9FIRM</name>
<dbReference type="EMBL" id="PXYV01000002">
    <property type="protein sequence ID" value="PSR23955.1"/>
    <property type="molecule type" value="Genomic_DNA"/>
</dbReference>
<gene>
    <name evidence="1" type="ORF">C7B45_01330</name>
</gene>